<dbReference type="Proteomes" id="UP000242972">
    <property type="component" value="Unassembled WGS sequence"/>
</dbReference>
<comment type="caution">
    <text evidence="3">The sequence shown here is derived from an EMBL/GenBank/DDBJ whole genome shotgun (WGS) entry which is preliminary data.</text>
</comment>
<accession>A0A2T2XLZ4</accession>
<feature type="domain" description="MoaB/Mog" evidence="2">
    <location>
        <begin position="18"/>
        <end position="184"/>
    </location>
</feature>
<dbReference type="PIRSF" id="PIRSF006728">
    <property type="entry name" value="CinA"/>
    <property type="match status" value="1"/>
</dbReference>
<protein>
    <recommendedName>
        <fullName evidence="1">Putative competence-damage inducible protein</fullName>
    </recommendedName>
</protein>
<dbReference type="Pfam" id="PF18146">
    <property type="entry name" value="CinA_KH"/>
    <property type="match status" value="1"/>
</dbReference>
<evidence type="ECO:0000313" key="4">
    <source>
        <dbReference type="Proteomes" id="UP000242972"/>
    </source>
</evidence>
<name>A0A2T2XLZ4_9FIRM</name>
<dbReference type="NCBIfam" id="TIGR00199">
    <property type="entry name" value="PncC_domain"/>
    <property type="match status" value="1"/>
</dbReference>
<dbReference type="SMART" id="SM00852">
    <property type="entry name" value="MoCF_biosynth"/>
    <property type="match status" value="1"/>
</dbReference>
<evidence type="ECO:0000313" key="3">
    <source>
        <dbReference type="EMBL" id="PSR35522.1"/>
    </source>
</evidence>
<reference evidence="3 4" key="1">
    <citation type="journal article" date="2014" name="BMC Genomics">
        <title>Comparison of environmental and isolate Sulfobacillus genomes reveals diverse carbon, sulfur, nitrogen, and hydrogen metabolisms.</title>
        <authorList>
            <person name="Justice N.B."/>
            <person name="Norman A."/>
            <person name="Brown C.T."/>
            <person name="Singh A."/>
            <person name="Thomas B.C."/>
            <person name="Banfield J.F."/>
        </authorList>
    </citation>
    <scope>NUCLEOTIDE SEQUENCE [LARGE SCALE GENOMIC DNA]</scope>
    <source>
        <strain evidence="3">AMDSBA4</strain>
    </source>
</reference>
<dbReference type="InterPro" id="IPR036653">
    <property type="entry name" value="CinA-like_C"/>
</dbReference>
<dbReference type="InterPro" id="IPR008135">
    <property type="entry name" value="Competence-induced_CinA"/>
</dbReference>
<organism evidence="3 4">
    <name type="scientific">Sulfobacillus benefaciens</name>
    <dbReference type="NCBI Taxonomy" id="453960"/>
    <lineage>
        <taxon>Bacteria</taxon>
        <taxon>Bacillati</taxon>
        <taxon>Bacillota</taxon>
        <taxon>Clostridia</taxon>
        <taxon>Eubacteriales</taxon>
        <taxon>Clostridiales Family XVII. Incertae Sedis</taxon>
        <taxon>Sulfobacillus</taxon>
    </lineage>
</organism>
<dbReference type="Gene3D" id="3.90.950.20">
    <property type="entry name" value="CinA-like"/>
    <property type="match status" value="1"/>
</dbReference>
<dbReference type="SUPFAM" id="SSF53218">
    <property type="entry name" value="Molybdenum cofactor biosynthesis proteins"/>
    <property type="match status" value="1"/>
</dbReference>
<dbReference type="InterPro" id="IPR001453">
    <property type="entry name" value="MoaB/Mog_dom"/>
</dbReference>
<proteinExistence type="inferred from homology"/>
<evidence type="ECO:0000256" key="1">
    <source>
        <dbReference type="HAMAP-Rule" id="MF_00226"/>
    </source>
</evidence>
<evidence type="ECO:0000259" key="2">
    <source>
        <dbReference type="SMART" id="SM00852"/>
    </source>
</evidence>
<dbReference type="Gene3D" id="3.30.70.2860">
    <property type="match status" value="1"/>
</dbReference>
<dbReference type="InterPro" id="IPR036425">
    <property type="entry name" value="MoaB/Mog-like_dom_sf"/>
</dbReference>
<dbReference type="Pfam" id="PF00994">
    <property type="entry name" value="MoCF_biosynth"/>
    <property type="match status" value="1"/>
</dbReference>
<dbReference type="InterPro" id="IPR050101">
    <property type="entry name" value="CinA"/>
</dbReference>
<dbReference type="EMBL" id="PXYW01000001">
    <property type="protein sequence ID" value="PSR35522.1"/>
    <property type="molecule type" value="Genomic_DNA"/>
</dbReference>
<gene>
    <name evidence="1" type="primary">cinA</name>
    <name evidence="3" type="ORF">C7B46_00580</name>
</gene>
<dbReference type="Pfam" id="PF02464">
    <property type="entry name" value="CinA"/>
    <property type="match status" value="1"/>
</dbReference>
<dbReference type="HAMAP" id="MF_00226_B">
    <property type="entry name" value="CinA_B"/>
    <property type="match status" value="1"/>
</dbReference>
<dbReference type="PANTHER" id="PTHR13939:SF0">
    <property type="entry name" value="NMN AMIDOHYDROLASE-LIKE PROTEIN YFAY"/>
    <property type="match status" value="1"/>
</dbReference>
<sequence length="427" mass="45787">MIIGLGMRRDGLVIRTAGIIAVGDEVLIGEVVNTNGAYLASRLKILGVSTVIQTIVGDSRSAILDALDHASKLCDLIVTIGGLGPTQDDVTVEVISEFVGRSVHQDPDVARDIEERHSRNPGWQNSVAKQAQIVEGAHVWHNPAGTAPGQMISWKQGYFVLLPGPPREFRALVESRLEPWLMGQTSTTLIRDTYTIFNMGESTVAHYLAPLLSGEHPKTGIYASPGRVDIRFEDHGKPGTSDTVANRRAAAWARGQLPVPMYRLQGKDRALYLVGILKERNLKVAAMESLTGGLLMDRLIAVPGASSCVAGGIVAYTDTIKERFGVSGKTLSTFGAVSQETAEEMALAIGLKMNADIGLATTGYAGPDGGDPSNPVGTYYVCLAGSNGKTIAIRREVHSDRQGVRQAAVETALSLLWQYLDLPLELH</sequence>
<dbReference type="CDD" id="cd00885">
    <property type="entry name" value="cinA"/>
    <property type="match status" value="1"/>
</dbReference>
<dbReference type="InterPro" id="IPR008136">
    <property type="entry name" value="CinA_C"/>
</dbReference>
<dbReference type="AlphaFoldDB" id="A0A2T2XLZ4"/>
<comment type="similarity">
    <text evidence="1">Belongs to the CinA family.</text>
</comment>
<dbReference type="InterPro" id="IPR041424">
    <property type="entry name" value="CinA_KH"/>
</dbReference>
<dbReference type="PANTHER" id="PTHR13939">
    <property type="entry name" value="NICOTINAMIDE-NUCLEOTIDE AMIDOHYDROLASE PNCC"/>
    <property type="match status" value="1"/>
</dbReference>
<dbReference type="SUPFAM" id="SSF142433">
    <property type="entry name" value="CinA-like"/>
    <property type="match status" value="1"/>
</dbReference>
<dbReference type="Gene3D" id="3.40.980.10">
    <property type="entry name" value="MoaB/Mog-like domain"/>
    <property type="match status" value="1"/>
</dbReference>